<dbReference type="Gene3D" id="3.30.750.170">
    <property type="match status" value="1"/>
</dbReference>
<evidence type="ECO:0000313" key="3">
    <source>
        <dbReference type="Proteomes" id="UP000245506"/>
    </source>
</evidence>
<dbReference type="InterPro" id="IPR029045">
    <property type="entry name" value="ClpP/crotonase-like_dom_sf"/>
</dbReference>
<dbReference type="SUPFAM" id="SSF50156">
    <property type="entry name" value="PDZ domain-like"/>
    <property type="match status" value="1"/>
</dbReference>
<dbReference type="GO" id="GO:0004175">
    <property type="term" value="F:endopeptidase activity"/>
    <property type="evidence" value="ECO:0007669"/>
    <property type="project" value="TreeGrafter"/>
</dbReference>
<dbReference type="InterPro" id="IPR036034">
    <property type="entry name" value="PDZ_sf"/>
</dbReference>
<evidence type="ECO:0000313" key="2">
    <source>
        <dbReference type="EMBL" id="PWQ93758.1"/>
    </source>
</evidence>
<evidence type="ECO:0000259" key="1">
    <source>
        <dbReference type="SMART" id="SM00228"/>
    </source>
</evidence>
<feature type="domain" description="PDZ" evidence="1">
    <location>
        <begin position="156"/>
        <end position="232"/>
    </location>
</feature>
<dbReference type="Proteomes" id="UP000245506">
    <property type="component" value="Unassembled WGS sequence"/>
</dbReference>
<gene>
    <name evidence="2" type="ORF">DKT75_19300</name>
</gene>
<dbReference type="InterPro" id="IPR005151">
    <property type="entry name" value="Tail-specific_protease"/>
</dbReference>
<dbReference type="PANTHER" id="PTHR32060:SF30">
    <property type="entry name" value="CARBOXY-TERMINAL PROCESSING PROTEASE CTPA"/>
    <property type="match status" value="1"/>
</dbReference>
<dbReference type="Pfam" id="PF03572">
    <property type="entry name" value="Peptidase_S41"/>
    <property type="match status" value="1"/>
</dbReference>
<dbReference type="Gene3D" id="3.90.226.10">
    <property type="entry name" value="2-enoyl-CoA Hydratase, Chain A, domain 1"/>
    <property type="match status" value="1"/>
</dbReference>
<dbReference type="PROSITE" id="PS51257">
    <property type="entry name" value="PROKAR_LIPOPROTEIN"/>
    <property type="match status" value="1"/>
</dbReference>
<sequence length="535" mass="58150">MISKLSCVILTLSTATLISCGGGGGSDSPSVAADNESDNSSVIDTTWTENVFVDDTSFKNKCENPRTGQDSSGVNYADTTGSTLEEQHWLRSWSNDTYLWYNEITDQNPADFDTPQTYFEVLKTLQTTDSGQLRDRFHYSQATESADQTTSGSGDVGYGMDITSDGSYPRNVYVSLVELNSPAAHANITRGAEILFVDGVNVRTSAEVDAIIDGLFPDEVEEEHTFVIQAPGDSETRTVVLQADAITIEPVHNTKVLETDTGKVGYLTFNTFGSYTAEKALFDAFTTFKDQEVSDLVIDLRYNGGGFLVTSAQLAYMVAGSELSDEKIFEKLTFNDKYPNTSPTTGNTVTPYPFIDVAIGFSVEQNTQLPALDLNRVFILSSESTCSASESLINGLLGIDVEVVLIGGTTCGKPYGFTPTDNCGITYYTVQFKGENDKGFGDYADGFSPSNTTSAGSELVTGCQVEDDLNHLLGDENEAMLQAALNYRETGSCPPVVASRVQSDTYNASLDLRNDPRLIERKFFKEMRLDTGLSK</sequence>
<dbReference type="RefSeq" id="WP_109825890.1">
    <property type="nucleotide sequence ID" value="NZ_QGKL01000042.1"/>
</dbReference>
<dbReference type="GO" id="GO:0030288">
    <property type="term" value="C:outer membrane-bounded periplasmic space"/>
    <property type="evidence" value="ECO:0007669"/>
    <property type="project" value="TreeGrafter"/>
</dbReference>
<dbReference type="GO" id="GO:0008236">
    <property type="term" value="F:serine-type peptidase activity"/>
    <property type="evidence" value="ECO:0007669"/>
    <property type="project" value="InterPro"/>
</dbReference>
<dbReference type="AlphaFoldDB" id="A0A317C588"/>
<dbReference type="SMART" id="SM00228">
    <property type="entry name" value="PDZ"/>
    <property type="match status" value="1"/>
</dbReference>
<dbReference type="GO" id="GO:0007165">
    <property type="term" value="P:signal transduction"/>
    <property type="evidence" value="ECO:0007669"/>
    <property type="project" value="TreeGrafter"/>
</dbReference>
<proteinExistence type="predicted"/>
<dbReference type="InterPro" id="IPR001478">
    <property type="entry name" value="PDZ"/>
</dbReference>
<organism evidence="2 3">
    <name type="scientific">Leucothrix arctica</name>
    <dbReference type="NCBI Taxonomy" id="1481894"/>
    <lineage>
        <taxon>Bacteria</taxon>
        <taxon>Pseudomonadati</taxon>
        <taxon>Pseudomonadota</taxon>
        <taxon>Gammaproteobacteria</taxon>
        <taxon>Thiotrichales</taxon>
        <taxon>Thiotrichaceae</taxon>
        <taxon>Leucothrix</taxon>
    </lineage>
</organism>
<protein>
    <submittedName>
        <fullName evidence="2">Peptidase</fullName>
    </submittedName>
</protein>
<comment type="caution">
    <text evidence="2">The sequence shown here is derived from an EMBL/GenBank/DDBJ whole genome shotgun (WGS) entry which is preliminary data.</text>
</comment>
<dbReference type="PANTHER" id="PTHR32060">
    <property type="entry name" value="TAIL-SPECIFIC PROTEASE"/>
    <property type="match status" value="1"/>
</dbReference>
<dbReference type="EMBL" id="QGKL01000042">
    <property type="protein sequence ID" value="PWQ93758.1"/>
    <property type="molecule type" value="Genomic_DNA"/>
</dbReference>
<keyword evidence="3" id="KW-1185">Reference proteome</keyword>
<accession>A0A317C588</accession>
<name>A0A317C588_9GAMM</name>
<dbReference type="InterPro" id="IPR041613">
    <property type="entry name" value="Pept_S41_N"/>
</dbReference>
<dbReference type="GO" id="GO:0006508">
    <property type="term" value="P:proteolysis"/>
    <property type="evidence" value="ECO:0007669"/>
    <property type="project" value="InterPro"/>
</dbReference>
<dbReference type="Pfam" id="PF18294">
    <property type="entry name" value="Pept_S41_N"/>
    <property type="match status" value="1"/>
</dbReference>
<dbReference type="Gene3D" id="2.30.42.10">
    <property type="match status" value="1"/>
</dbReference>
<dbReference type="SUPFAM" id="SSF52096">
    <property type="entry name" value="ClpP/crotonase"/>
    <property type="match status" value="1"/>
</dbReference>
<reference evidence="2 3" key="1">
    <citation type="submission" date="2018-05" db="EMBL/GenBank/DDBJ databases">
        <title>Leucothrix arctica sp. nov., isolated from Arctic seawater.</title>
        <authorList>
            <person name="Choi A."/>
            <person name="Baek K."/>
        </authorList>
    </citation>
    <scope>NUCLEOTIDE SEQUENCE [LARGE SCALE GENOMIC DNA]</scope>
    <source>
        <strain evidence="2 3">IMCC9719</strain>
    </source>
</reference>
<dbReference type="OrthoDB" id="7168509at2"/>